<dbReference type="InterPro" id="IPR024079">
    <property type="entry name" value="MetalloPept_cat_dom_sf"/>
</dbReference>
<keyword evidence="1 2" id="KW-0479">Metal-binding</keyword>
<dbReference type="PANTHER" id="PTHR10127">
    <property type="entry name" value="DISCOIDIN, CUB, EGF, LAMININ , AND ZINC METALLOPROTEASE DOMAIN CONTAINING"/>
    <property type="match status" value="1"/>
</dbReference>
<organism evidence="5 6">
    <name type="scientific">Musca domestica</name>
    <name type="common">House fly</name>
    <dbReference type="NCBI Taxonomy" id="7370"/>
    <lineage>
        <taxon>Eukaryota</taxon>
        <taxon>Metazoa</taxon>
        <taxon>Ecdysozoa</taxon>
        <taxon>Arthropoda</taxon>
        <taxon>Hexapoda</taxon>
        <taxon>Insecta</taxon>
        <taxon>Pterygota</taxon>
        <taxon>Neoptera</taxon>
        <taxon>Endopterygota</taxon>
        <taxon>Diptera</taxon>
        <taxon>Brachycera</taxon>
        <taxon>Muscomorpha</taxon>
        <taxon>Muscoidea</taxon>
        <taxon>Muscidae</taxon>
        <taxon>Musca</taxon>
    </lineage>
</organism>
<feature type="compositionally biased region" description="Acidic residues" evidence="3">
    <location>
        <begin position="228"/>
        <end position="251"/>
    </location>
</feature>
<dbReference type="AlphaFoldDB" id="A0A9J7D950"/>
<dbReference type="PROSITE" id="PS51864">
    <property type="entry name" value="ASTACIN"/>
    <property type="match status" value="1"/>
</dbReference>
<dbReference type="CDD" id="cd04280">
    <property type="entry name" value="ZnMc_astacin_like"/>
    <property type="match status" value="1"/>
</dbReference>
<comment type="cofactor">
    <cofactor evidence="1 2">
        <name>Zn(2+)</name>
        <dbReference type="ChEBI" id="CHEBI:29105"/>
    </cofactor>
    <text evidence="1 2">Binds 1 zinc ion per subunit.</text>
</comment>
<dbReference type="KEGG" id="mde:101900209"/>
<dbReference type="PRINTS" id="PR00480">
    <property type="entry name" value="ASTACIN"/>
</dbReference>
<comment type="caution">
    <text evidence="1">Lacks conserved residue(s) required for the propagation of feature annotation.</text>
</comment>
<dbReference type="OrthoDB" id="67700at2759"/>
<keyword evidence="1 2" id="KW-0482">Metalloprotease</keyword>
<dbReference type="GeneID" id="101900209"/>
<keyword evidence="1" id="KW-1015">Disulfide bond</keyword>
<dbReference type="GO" id="GO:0008270">
    <property type="term" value="F:zinc ion binding"/>
    <property type="evidence" value="ECO:0007669"/>
    <property type="project" value="UniProtKB-UniRule"/>
</dbReference>
<evidence type="ECO:0000313" key="5">
    <source>
        <dbReference type="Proteomes" id="UP001652621"/>
    </source>
</evidence>
<keyword evidence="1 2" id="KW-0862">Zinc</keyword>
<keyword evidence="5" id="KW-1185">Reference proteome</keyword>
<dbReference type="InterPro" id="IPR006026">
    <property type="entry name" value="Peptidase_Metallo"/>
</dbReference>
<dbReference type="InterPro" id="IPR034035">
    <property type="entry name" value="Astacin-like_dom"/>
</dbReference>
<dbReference type="VEuPathDB" id="VectorBase:MDOMA2_012765"/>
<dbReference type="Proteomes" id="UP001652621">
    <property type="component" value="Unplaced"/>
</dbReference>
<name>A0A9J7D950_MUSDO</name>
<feature type="binding site" evidence="1">
    <location>
        <position position="108"/>
    </location>
    <ligand>
        <name>Zn(2+)</name>
        <dbReference type="ChEBI" id="CHEBI:29105"/>
        <note>catalytic</note>
    </ligand>
</feature>
<feature type="region of interest" description="Disordered" evidence="3">
    <location>
        <begin position="211"/>
        <end position="291"/>
    </location>
</feature>
<feature type="disulfide bond" evidence="1">
    <location>
        <begin position="74"/>
        <end position="96"/>
    </location>
</feature>
<reference evidence="6" key="1">
    <citation type="submission" date="2025-08" db="UniProtKB">
        <authorList>
            <consortium name="RefSeq"/>
        </authorList>
    </citation>
    <scope>IDENTIFICATION</scope>
    <source>
        <strain evidence="6">Aabys</strain>
        <tissue evidence="6">Whole body</tissue>
    </source>
</reference>
<gene>
    <name evidence="6" type="primary">LOC101900209</name>
</gene>
<dbReference type="Gene3D" id="3.40.390.10">
    <property type="entry name" value="Collagenase (Catalytic Domain)"/>
    <property type="match status" value="1"/>
</dbReference>
<feature type="compositionally biased region" description="Acidic residues" evidence="3">
    <location>
        <begin position="258"/>
        <end position="268"/>
    </location>
</feature>
<evidence type="ECO:0000259" key="4">
    <source>
        <dbReference type="PROSITE" id="PS51864"/>
    </source>
</evidence>
<feature type="binding site" evidence="1">
    <location>
        <position position="114"/>
    </location>
    <ligand>
        <name>Zn(2+)</name>
        <dbReference type="ChEBI" id="CHEBI:29105"/>
        <note>catalytic</note>
    </ligand>
</feature>
<feature type="binding site" evidence="1">
    <location>
        <position position="104"/>
    </location>
    <ligand>
        <name>Zn(2+)</name>
        <dbReference type="ChEBI" id="CHEBI:29105"/>
        <note>catalytic</note>
    </ligand>
</feature>
<keyword evidence="1 2" id="KW-0378">Hydrolase</keyword>
<dbReference type="GO" id="GO:0006508">
    <property type="term" value="P:proteolysis"/>
    <property type="evidence" value="ECO:0007669"/>
    <property type="project" value="UniProtKB-KW"/>
</dbReference>
<keyword evidence="1 2" id="KW-0645">Protease</keyword>
<sequence>MVFEVLRNGVVAPARRWPNGIVYYRISDEFEQFHKDAILTAMKCLEDVSCVRFYEAKRNVKNYVNIIPSEIGTCSAMLGYRGGEQRLQLAKERPKCFNPIIVAHELLHTLGFFHEHMASDRDDFITINWENIRPGREIFYMKLDNKTATDFGYGYDYESILHYGPMSFSDNGLPTITALDSNANIGQRDHLSPKDIGKLNAMYNCPLKVEENENQESGQTEDGGGPAEESEEGEDESQETETDEGEDEDESENKTDGDDVVESEESINETDGVVKVELAKKKYIPSEINEI</sequence>
<dbReference type="SMART" id="SM00235">
    <property type="entry name" value="ZnMc"/>
    <property type="match status" value="1"/>
</dbReference>
<dbReference type="Pfam" id="PF01400">
    <property type="entry name" value="Astacin"/>
    <property type="match status" value="1"/>
</dbReference>
<evidence type="ECO:0000256" key="2">
    <source>
        <dbReference type="RuleBase" id="RU361183"/>
    </source>
</evidence>
<dbReference type="RefSeq" id="XP_011293180.3">
    <property type="nucleotide sequence ID" value="XM_011294878.3"/>
</dbReference>
<protein>
    <recommendedName>
        <fullName evidence="2">Metalloendopeptidase</fullName>
        <ecNumber evidence="2">3.4.24.-</ecNumber>
    </recommendedName>
</protein>
<feature type="active site" evidence="1">
    <location>
        <position position="105"/>
    </location>
</feature>
<dbReference type="InterPro" id="IPR001506">
    <property type="entry name" value="Peptidase_M12A"/>
</dbReference>
<evidence type="ECO:0000313" key="6">
    <source>
        <dbReference type="RefSeq" id="XP_011293180.3"/>
    </source>
</evidence>
<dbReference type="EC" id="3.4.24.-" evidence="2"/>
<evidence type="ECO:0000256" key="3">
    <source>
        <dbReference type="SAM" id="MobiDB-lite"/>
    </source>
</evidence>
<dbReference type="PANTHER" id="PTHR10127:SF814">
    <property type="entry name" value="MEPRIN A SUBUNIT BETA"/>
    <property type="match status" value="1"/>
</dbReference>
<dbReference type="GO" id="GO:0004222">
    <property type="term" value="F:metalloendopeptidase activity"/>
    <property type="evidence" value="ECO:0007669"/>
    <property type="project" value="UniProtKB-UniRule"/>
</dbReference>
<feature type="disulfide bond" evidence="1">
    <location>
        <begin position="50"/>
        <end position="205"/>
    </location>
</feature>
<proteinExistence type="predicted"/>
<dbReference type="SUPFAM" id="SSF55486">
    <property type="entry name" value="Metalloproteases ('zincins'), catalytic domain"/>
    <property type="match status" value="1"/>
</dbReference>
<accession>A0A9J7D950</accession>
<evidence type="ECO:0000256" key="1">
    <source>
        <dbReference type="PROSITE-ProRule" id="PRU01211"/>
    </source>
</evidence>
<feature type="domain" description="Peptidase M12A" evidence="4">
    <location>
        <begin position="8"/>
        <end position="206"/>
    </location>
</feature>